<dbReference type="InterPro" id="IPR036899">
    <property type="entry name" value="Ribosomal_uL13_sf"/>
</dbReference>
<dbReference type="HAMAP" id="MF_01366">
    <property type="entry name" value="Ribosomal_uL13"/>
    <property type="match status" value="1"/>
</dbReference>
<dbReference type="GO" id="GO:0005840">
    <property type="term" value="C:ribosome"/>
    <property type="evidence" value="ECO:0007669"/>
    <property type="project" value="UniProtKB-KW"/>
</dbReference>
<dbReference type="NCBIfam" id="TIGR01066">
    <property type="entry name" value="rplM_bact"/>
    <property type="match status" value="1"/>
</dbReference>
<dbReference type="PANTHER" id="PTHR11545:SF2">
    <property type="entry name" value="LARGE RIBOSOMAL SUBUNIT PROTEIN UL13M"/>
    <property type="match status" value="1"/>
</dbReference>
<dbReference type="GO" id="GO:1990904">
    <property type="term" value="C:ribonucleoprotein complex"/>
    <property type="evidence" value="ECO:0007669"/>
    <property type="project" value="UniProtKB-KW"/>
</dbReference>
<evidence type="ECO:0000256" key="1">
    <source>
        <dbReference type="ARBA" id="ARBA00006227"/>
    </source>
</evidence>
<dbReference type="PIRSF" id="PIRSF002181">
    <property type="entry name" value="Ribosomal_L13"/>
    <property type="match status" value="1"/>
</dbReference>
<dbReference type="Pfam" id="PF00572">
    <property type="entry name" value="Ribosomal_L13"/>
    <property type="match status" value="1"/>
</dbReference>
<comment type="caution">
    <text evidence="5">The sequence shown here is derived from an EMBL/GenBank/DDBJ whole genome shotgun (WGS) entry which is preliminary data.</text>
</comment>
<comment type="subunit">
    <text evidence="4">Part of the 50S ribosomal subunit.</text>
</comment>
<name>A0A0G0MG35_9BACT</name>
<protein>
    <recommendedName>
        <fullName evidence="4">Large ribosomal subunit protein uL13</fullName>
    </recommendedName>
</protein>
<evidence type="ECO:0000256" key="3">
    <source>
        <dbReference type="ARBA" id="ARBA00023274"/>
    </source>
</evidence>
<evidence type="ECO:0000313" key="6">
    <source>
        <dbReference type="Proteomes" id="UP000033881"/>
    </source>
</evidence>
<evidence type="ECO:0000256" key="2">
    <source>
        <dbReference type="ARBA" id="ARBA00022980"/>
    </source>
</evidence>
<evidence type="ECO:0000256" key="4">
    <source>
        <dbReference type="HAMAP-Rule" id="MF_01366"/>
    </source>
</evidence>
<dbReference type="InterPro" id="IPR005822">
    <property type="entry name" value="Ribosomal_uL13"/>
</dbReference>
<dbReference type="Proteomes" id="UP000033881">
    <property type="component" value="Unassembled WGS sequence"/>
</dbReference>
<dbReference type="GO" id="GO:0003735">
    <property type="term" value="F:structural constituent of ribosome"/>
    <property type="evidence" value="ECO:0007669"/>
    <property type="project" value="InterPro"/>
</dbReference>
<organism evidence="5 6">
    <name type="scientific">Candidatus Woesebacteria bacterium GW2011_GWB1_39_12</name>
    <dbReference type="NCBI Taxonomy" id="1618574"/>
    <lineage>
        <taxon>Bacteria</taxon>
        <taxon>Candidatus Woeseibacteriota</taxon>
    </lineage>
</organism>
<evidence type="ECO:0000313" key="5">
    <source>
        <dbReference type="EMBL" id="KKQ99300.1"/>
    </source>
</evidence>
<reference evidence="5 6" key="1">
    <citation type="journal article" date="2015" name="Nature">
        <title>rRNA introns, odd ribosomes, and small enigmatic genomes across a large radiation of phyla.</title>
        <authorList>
            <person name="Brown C.T."/>
            <person name="Hug L.A."/>
            <person name="Thomas B.C."/>
            <person name="Sharon I."/>
            <person name="Castelle C.J."/>
            <person name="Singh A."/>
            <person name="Wilkins M.J."/>
            <person name="Williams K.H."/>
            <person name="Banfield J.F."/>
        </authorList>
    </citation>
    <scope>NUCLEOTIDE SEQUENCE [LARGE SCALE GENOMIC DNA]</scope>
</reference>
<comment type="function">
    <text evidence="4">This protein is one of the early assembly proteins of the 50S ribosomal subunit, although it is not seen to bind rRNA by itself. It is important during the early stages of 50S assembly.</text>
</comment>
<dbReference type="GO" id="GO:0006412">
    <property type="term" value="P:translation"/>
    <property type="evidence" value="ECO:0007669"/>
    <property type="project" value="UniProtKB-UniRule"/>
</dbReference>
<keyword evidence="3 4" id="KW-0687">Ribonucleoprotein</keyword>
<comment type="similarity">
    <text evidence="1 4">Belongs to the universal ribosomal protein uL13 family.</text>
</comment>
<keyword evidence="2 4" id="KW-0689">Ribosomal protein</keyword>
<dbReference type="GO" id="GO:0017148">
    <property type="term" value="P:negative regulation of translation"/>
    <property type="evidence" value="ECO:0007669"/>
    <property type="project" value="TreeGrafter"/>
</dbReference>
<dbReference type="CDD" id="cd00392">
    <property type="entry name" value="Ribosomal_L13"/>
    <property type="match status" value="1"/>
</dbReference>
<dbReference type="AlphaFoldDB" id="A0A0G0MG35"/>
<dbReference type="Gene3D" id="3.90.1180.10">
    <property type="entry name" value="Ribosomal protein L13"/>
    <property type="match status" value="1"/>
</dbReference>
<accession>A0A0G0MG35</accession>
<sequence length="140" mass="16163">MYKTYQPKQKDIKRNWHLIDAKNQVLGRLSTQVAMFLMGKHKPSYSNHLDMGDCVVIINAEKVELTGAKTKQKVYRGHSGYPGGFKEVKFEKLFSDRPAKVIEHAVSGMLPDNRLKSGRLRRLKVFSGVEHPYEDKFKNR</sequence>
<dbReference type="InterPro" id="IPR005823">
    <property type="entry name" value="Ribosomal_uL13_bac-type"/>
</dbReference>
<gene>
    <name evidence="4" type="primary">rplM</name>
    <name evidence="5" type="ORF">UT24_C0025G0017</name>
</gene>
<dbReference type="PANTHER" id="PTHR11545">
    <property type="entry name" value="RIBOSOMAL PROTEIN L13"/>
    <property type="match status" value="1"/>
</dbReference>
<dbReference type="STRING" id="1618574.UT24_C0025G0017"/>
<dbReference type="GO" id="GO:0003729">
    <property type="term" value="F:mRNA binding"/>
    <property type="evidence" value="ECO:0007669"/>
    <property type="project" value="TreeGrafter"/>
</dbReference>
<dbReference type="SUPFAM" id="SSF52161">
    <property type="entry name" value="Ribosomal protein L13"/>
    <property type="match status" value="1"/>
</dbReference>
<dbReference type="PATRIC" id="fig|1618574.4.peg.1500"/>
<dbReference type="EMBL" id="LBWB01000025">
    <property type="protein sequence ID" value="KKQ99300.1"/>
    <property type="molecule type" value="Genomic_DNA"/>
</dbReference>
<proteinExistence type="inferred from homology"/>